<evidence type="ECO:0000259" key="2">
    <source>
        <dbReference type="Pfam" id="PF21939"/>
    </source>
</evidence>
<dbReference type="Pfam" id="PF21939">
    <property type="entry name" value="Gp10_C"/>
    <property type="match status" value="1"/>
</dbReference>
<name>A0AAX4J5D6_9CAUD</name>
<evidence type="ECO:0000256" key="1">
    <source>
        <dbReference type="SAM" id="Coils"/>
    </source>
</evidence>
<dbReference type="InterPro" id="IPR053827">
    <property type="entry name" value="Gp10_C"/>
</dbReference>
<organism evidence="3 4">
    <name type="scientific">Vibrio phage vB_VpM-pA2SJ1</name>
    <dbReference type="NCBI Taxonomy" id="3095964"/>
    <lineage>
        <taxon>Viruses</taxon>
        <taxon>Duplodnaviria</taxon>
        <taxon>Heunggongvirae</taxon>
        <taxon>Uroviricota</taxon>
        <taxon>Caudoviricetes</taxon>
    </lineage>
</organism>
<proteinExistence type="predicted"/>
<evidence type="ECO:0000313" key="3">
    <source>
        <dbReference type="EMBL" id="WRQ13142.1"/>
    </source>
</evidence>
<feature type="domain" description="Baseplate structural protein Gp10 C-terminal" evidence="2">
    <location>
        <begin position="189"/>
        <end position="298"/>
    </location>
</feature>
<keyword evidence="1" id="KW-0175">Coiled coil</keyword>
<dbReference type="EMBL" id="OR813779">
    <property type="protein sequence ID" value="WRQ13142.1"/>
    <property type="molecule type" value="Genomic_DNA"/>
</dbReference>
<accession>A0AAX4J5D6</accession>
<feature type="coiled-coil region" evidence="1">
    <location>
        <begin position="135"/>
        <end position="162"/>
    </location>
</feature>
<protein>
    <recommendedName>
        <fullName evidence="2">Baseplate structural protein Gp10 C-terminal domain-containing protein</fullName>
    </recommendedName>
</protein>
<dbReference type="Proteomes" id="UP001432163">
    <property type="component" value="Segment"/>
</dbReference>
<evidence type="ECO:0000313" key="4">
    <source>
        <dbReference type="Proteomes" id="UP001432163"/>
    </source>
</evidence>
<reference evidence="3" key="1">
    <citation type="submission" date="2023-11" db="EMBL/GenBank/DDBJ databases">
        <title>Complete genome sequence of Vibrio virus vB_VpM-pA2SJ1.</title>
        <authorList>
            <person name="Lim S.J."/>
            <person name="Park S.Y."/>
            <person name="Kim J.H."/>
        </authorList>
    </citation>
    <scope>NUCLEOTIDE SEQUENCE</scope>
</reference>
<sequence>MRQHFSDATIFANKAAEIDQPDVTVYATAYESGAGKTPPKAGVHNYLFNRSDQQHQHIEQNGIPVWDRRTAYAIRGLCLAADGNVYQSLVNNNANADPTKSPGKWEFFCGRDKWLDYLNKINANTQRTRDNAASIKKNTDKISSVQQQLVAMEKKIEQVMHETINALFPPKSAIMREVDPGLAISKGGIGVGNWIQKSGRVPIGAGTYTDPNNELKKFYSNHDYGTYSHTLTVEQMPHHNHGQVLPVDAGGRQNLQSLVGTANVDERFIPYGETEYAGNNRPHPNMQPSFGVGIWYRVS</sequence>